<reference evidence="9" key="1">
    <citation type="submission" date="2021-01" db="EMBL/GenBank/DDBJ databases">
        <title>Modified the classification status of verrucomicrobia.</title>
        <authorList>
            <person name="Feng X."/>
        </authorList>
    </citation>
    <scope>NUCLEOTIDE SEQUENCE</scope>
    <source>
        <strain evidence="9">KCTC 22041</strain>
    </source>
</reference>
<comment type="caution">
    <text evidence="9">The sequence shown here is derived from an EMBL/GenBank/DDBJ whole genome shotgun (WGS) entry which is preliminary data.</text>
</comment>
<dbReference type="CDD" id="cd17503">
    <property type="entry name" value="MFS_LmrB_MDR_like"/>
    <property type="match status" value="1"/>
</dbReference>
<organism evidence="9 10">
    <name type="scientific">Luteolibacter pohnpeiensis</name>
    <dbReference type="NCBI Taxonomy" id="454153"/>
    <lineage>
        <taxon>Bacteria</taxon>
        <taxon>Pseudomonadati</taxon>
        <taxon>Verrucomicrobiota</taxon>
        <taxon>Verrucomicrobiia</taxon>
        <taxon>Verrucomicrobiales</taxon>
        <taxon>Verrucomicrobiaceae</taxon>
        <taxon>Luteolibacter</taxon>
    </lineage>
</organism>
<evidence type="ECO:0000256" key="4">
    <source>
        <dbReference type="ARBA" id="ARBA00022692"/>
    </source>
</evidence>
<dbReference type="NCBIfam" id="TIGR00711">
    <property type="entry name" value="efflux_EmrB"/>
    <property type="match status" value="1"/>
</dbReference>
<feature type="transmembrane region" description="Helical" evidence="7">
    <location>
        <begin position="105"/>
        <end position="129"/>
    </location>
</feature>
<feature type="transmembrane region" description="Helical" evidence="7">
    <location>
        <begin position="200"/>
        <end position="221"/>
    </location>
</feature>
<sequence length="517" mass="56388">MLEDEKVEFRKWLAVVGTMLGAFMAILDIQITNSSLRDIAGGISATTSEASWISTAYLIGEIVTIPLTAWLSRIFSVRIYLLVNIVLFLTFSALCGISTSLSEMIIFRAGQGFTGGVFIPMSLTVMLSILPRRLHPVGQAIFGLTATLAPAIGPALGGWLTGKFGWEWNFYINFVPGIIMFATVWFAIESKPMNLKGLIGGDWWGILCMAIGLGALVAMLEEGQREDWFGSEFIVTCGIIAGIFVPLFILIELIRKEPFVNLRLLGDRNVGMGSAVGFLLGLGLYGSIYLIPLYLGSVQQYSPLQIGETLIWVGLPQLLVFPILPKLMKRFDLRLLVCFGCILFASSCLMNAFMSYNYAEDQFIFSNVVRALGQPFTIVPVTAIAVASLAKKDAGDGSAIFNIMRNLGGSVGIAILSTIVTRREQFHDERIGESISLFDPATRQRLADSQQAFISKGSDPVTAMSQAMASLKNIVSREANIMAFNDAFYFVAISLFAAAVMIWVCRRTRGGAAPPAH</sequence>
<feature type="transmembrane region" description="Helical" evidence="7">
    <location>
        <begin position="12"/>
        <end position="31"/>
    </location>
</feature>
<dbReference type="InterPro" id="IPR011701">
    <property type="entry name" value="MFS"/>
</dbReference>
<comment type="subcellular location">
    <subcellularLocation>
        <location evidence="1">Cell membrane</location>
        <topology evidence="1">Multi-pass membrane protein</topology>
    </subcellularLocation>
</comment>
<feature type="transmembrane region" description="Helical" evidence="7">
    <location>
        <begin position="141"/>
        <end position="162"/>
    </location>
</feature>
<dbReference type="AlphaFoldDB" id="A0A934VWT2"/>
<keyword evidence="3" id="KW-1003">Cell membrane</keyword>
<evidence type="ECO:0000313" key="9">
    <source>
        <dbReference type="EMBL" id="MBK1883610.1"/>
    </source>
</evidence>
<dbReference type="GO" id="GO:0022857">
    <property type="term" value="F:transmembrane transporter activity"/>
    <property type="evidence" value="ECO:0007669"/>
    <property type="project" value="InterPro"/>
</dbReference>
<dbReference type="InterPro" id="IPR020846">
    <property type="entry name" value="MFS_dom"/>
</dbReference>
<dbReference type="GO" id="GO:0005886">
    <property type="term" value="C:plasma membrane"/>
    <property type="evidence" value="ECO:0007669"/>
    <property type="project" value="UniProtKB-SubCell"/>
</dbReference>
<gene>
    <name evidence="9" type="ORF">JIN85_14400</name>
</gene>
<feature type="transmembrane region" description="Helical" evidence="7">
    <location>
        <begin position="79"/>
        <end position="99"/>
    </location>
</feature>
<dbReference type="Gene3D" id="1.20.1250.20">
    <property type="entry name" value="MFS general substrate transporter like domains"/>
    <property type="match status" value="1"/>
</dbReference>
<keyword evidence="6 7" id="KW-0472">Membrane</keyword>
<feature type="transmembrane region" description="Helical" evidence="7">
    <location>
        <begin position="336"/>
        <end position="359"/>
    </location>
</feature>
<keyword evidence="2" id="KW-0813">Transport</keyword>
<dbReference type="PROSITE" id="PS50850">
    <property type="entry name" value="MFS"/>
    <property type="match status" value="1"/>
</dbReference>
<evidence type="ECO:0000256" key="5">
    <source>
        <dbReference type="ARBA" id="ARBA00022989"/>
    </source>
</evidence>
<feature type="transmembrane region" description="Helical" evidence="7">
    <location>
        <begin position="168"/>
        <end position="188"/>
    </location>
</feature>
<accession>A0A934VWT2</accession>
<evidence type="ECO:0000256" key="6">
    <source>
        <dbReference type="ARBA" id="ARBA00023136"/>
    </source>
</evidence>
<dbReference type="Gene3D" id="1.20.1720.10">
    <property type="entry name" value="Multidrug resistance protein D"/>
    <property type="match status" value="1"/>
</dbReference>
<dbReference type="EMBL" id="JAENIJ010000024">
    <property type="protein sequence ID" value="MBK1883610.1"/>
    <property type="molecule type" value="Genomic_DNA"/>
</dbReference>
<feature type="transmembrane region" description="Helical" evidence="7">
    <location>
        <begin position="371"/>
        <end position="390"/>
    </location>
</feature>
<keyword evidence="5 7" id="KW-1133">Transmembrane helix</keyword>
<keyword evidence="10" id="KW-1185">Reference proteome</keyword>
<name>A0A934VWT2_9BACT</name>
<evidence type="ECO:0000313" key="10">
    <source>
        <dbReference type="Proteomes" id="UP000603141"/>
    </source>
</evidence>
<dbReference type="InterPro" id="IPR004638">
    <property type="entry name" value="EmrB-like"/>
</dbReference>
<dbReference type="SUPFAM" id="SSF103473">
    <property type="entry name" value="MFS general substrate transporter"/>
    <property type="match status" value="1"/>
</dbReference>
<evidence type="ECO:0000256" key="1">
    <source>
        <dbReference type="ARBA" id="ARBA00004651"/>
    </source>
</evidence>
<evidence type="ECO:0000256" key="2">
    <source>
        <dbReference type="ARBA" id="ARBA00022448"/>
    </source>
</evidence>
<dbReference type="PANTHER" id="PTHR23501">
    <property type="entry name" value="MAJOR FACILITATOR SUPERFAMILY"/>
    <property type="match status" value="1"/>
</dbReference>
<evidence type="ECO:0000259" key="8">
    <source>
        <dbReference type="PROSITE" id="PS50850"/>
    </source>
</evidence>
<dbReference type="PANTHER" id="PTHR23501:SF51">
    <property type="entry name" value="MULTIDRUG RESISTANCE PROTEIN B"/>
    <property type="match status" value="1"/>
</dbReference>
<keyword evidence="4 7" id="KW-0812">Transmembrane</keyword>
<feature type="transmembrane region" description="Helical" evidence="7">
    <location>
        <begin position="275"/>
        <end position="295"/>
    </location>
</feature>
<feature type="transmembrane region" description="Helical" evidence="7">
    <location>
        <begin position="51"/>
        <end position="72"/>
    </location>
</feature>
<dbReference type="Proteomes" id="UP000603141">
    <property type="component" value="Unassembled WGS sequence"/>
</dbReference>
<proteinExistence type="predicted"/>
<dbReference type="Pfam" id="PF07690">
    <property type="entry name" value="MFS_1"/>
    <property type="match status" value="1"/>
</dbReference>
<feature type="transmembrane region" description="Helical" evidence="7">
    <location>
        <begin position="487"/>
        <end position="505"/>
    </location>
</feature>
<dbReference type="InterPro" id="IPR036259">
    <property type="entry name" value="MFS_trans_sf"/>
</dbReference>
<evidence type="ECO:0000256" key="7">
    <source>
        <dbReference type="SAM" id="Phobius"/>
    </source>
</evidence>
<feature type="transmembrane region" description="Helical" evidence="7">
    <location>
        <begin position="233"/>
        <end position="254"/>
    </location>
</feature>
<protein>
    <submittedName>
        <fullName evidence="9">DHA2 family efflux MFS transporter permease subunit</fullName>
    </submittedName>
</protein>
<dbReference type="RefSeq" id="WP_200271927.1">
    <property type="nucleotide sequence ID" value="NZ_JAENIJ010000024.1"/>
</dbReference>
<feature type="domain" description="Major facilitator superfamily (MFS) profile" evidence="8">
    <location>
        <begin position="14"/>
        <end position="509"/>
    </location>
</feature>
<feature type="transmembrane region" description="Helical" evidence="7">
    <location>
        <begin position="301"/>
        <end position="324"/>
    </location>
</feature>
<evidence type="ECO:0000256" key="3">
    <source>
        <dbReference type="ARBA" id="ARBA00022475"/>
    </source>
</evidence>